<comment type="caution">
    <text evidence="3">The sequence shown here is derived from an EMBL/GenBank/DDBJ whole genome shotgun (WGS) entry which is preliminary data.</text>
</comment>
<reference evidence="3" key="1">
    <citation type="submission" date="2022-10" db="EMBL/GenBank/DDBJ databases">
        <title>Tapping the CABI collections for fungal endophytes: first genome assemblies for Collariella, Neodidymelliopsis, Ascochyta clinopodiicola, Didymella pomorum, Didymosphaeria variabile, Neocosmospora piperis and Neocucurbitaria cava.</title>
        <authorList>
            <person name="Hill R."/>
        </authorList>
    </citation>
    <scope>NUCLEOTIDE SEQUENCE</scope>
    <source>
        <strain evidence="3">IMI 355082</strain>
    </source>
</reference>
<proteinExistence type="predicted"/>
<evidence type="ECO:0000313" key="3">
    <source>
        <dbReference type="EMBL" id="KAJ4388906.1"/>
    </source>
</evidence>
<organism evidence="3 4">
    <name type="scientific">Gnomoniopsis smithogilvyi</name>
    <dbReference type="NCBI Taxonomy" id="1191159"/>
    <lineage>
        <taxon>Eukaryota</taxon>
        <taxon>Fungi</taxon>
        <taxon>Dikarya</taxon>
        <taxon>Ascomycota</taxon>
        <taxon>Pezizomycotina</taxon>
        <taxon>Sordariomycetes</taxon>
        <taxon>Sordariomycetidae</taxon>
        <taxon>Diaporthales</taxon>
        <taxon>Gnomoniaceae</taxon>
        <taxon>Gnomoniopsis</taxon>
    </lineage>
</organism>
<dbReference type="AlphaFoldDB" id="A0A9W8YPH9"/>
<dbReference type="InterPro" id="IPR045518">
    <property type="entry name" value="2EXR"/>
</dbReference>
<feature type="compositionally biased region" description="Polar residues" evidence="1">
    <location>
        <begin position="248"/>
        <end position="258"/>
    </location>
</feature>
<dbReference type="OrthoDB" id="5231956at2759"/>
<gene>
    <name evidence="3" type="ORF">N0V93_006367</name>
</gene>
<evidence type="ECO:0000259" key="2">
    <source>
        <dbReference type="Pfam" id="PF20150"/>
    </source>
</evidence>
<evidence type="ECO:0000313" key="4">
    <source>
        <dbReference type="Proteomes" id="UP001140453"/>
    </source>
</evidence>
<evidence type="ECO:0000256" key="1">
    <source>
        <dbReference type="SAM" id="MobiDB-lite"/>
    </source>
</evidence>
<dbReference type="Pfam" id="PF20150">
    <property type="entry name" value="2EXR"/>
    <property type="match status" value="1"/>
</dbReference>
<keyword evidence="4" id="KW-1185">Reference proteome</keyword>
<name>A0A9W8YPH9_9PEZI</name>
<feature type="region of interest" description="Disordered" evidence="1">
    <location>
        <begin position="239"/>
        <end position="258"/>
    </location>
</feature>
<dbReference type="Proteomes" id="UP001140453">
    <property type="component" value="Unassembled WGS sequence"/>
</dbReference>
<feature type="domain" description="2EXR" evidence="2">
    <location>
        <begin position="34"/>
        <end position="187"/>
    </location>
</feature>
<dbReference type="EMBL" id="JAPEVB010000004">
    <property type="protein sequence ID" value="KAJ4388906.1"/>
    <property type="molecule type" value="Genomic_DNA"/>
</dbReference>
<accession>A0A9W8YPH9</accession>
<protein>
    <recommendedName>
        <fullName evidence="2">2EXR domain-containing protein</fullName>
    </recommendedName>
</protein>
<sequence>MARTTDAFDIFNDRYYGQEYQSFVSTDKPASCNFPLWSNLPQEIRLQIWTLHFHKHRFLRVLLEEVTDLDPSPDVEARQGAGVPTSNSYCAEGSDGDFDGWGAVFSEQLQDMAETKKKELLRITFLDNPMPSMSSLQLVCRESYKAYTSFYPIHLPAFVRASYKPGVDSKYKTARIVARLHPDLDTLSLETPHAPQIIELNLLPLFLHTLVQCDSSPANIRFGIRNLCVDLAHLSSDHTFDSDEPDGRNNNTTSLPPEISSSVRLAVSHLRNLYLRLVVQHLEPRVMSGPLSGSGARPWYNASMPIIPDPSWSFTSTVEAVNGIDPRLTLPEGAADLHQVWIGNQIRPSLRAWAEQERLWGTRAGADVAGGVRVRALIGLDAQYVTMPNLYHRSLRDALREEHDTWASWLDPTTDAGVLHRELFETTQQRFVARHAGDSTGILTPEDWFLIRRSQTAVGFWLVEPEALEAASTTRRARKQVVDLSEAGKDAIELWVFKPKSQR</sequence>